<dbReference type="Pfam" id="PF13377">
    <property type="entry name" value="Peripla_BP_3"/>
    <property type="match status" value="1"/>
</dbReference>
<dbReference type="Pfam" id="PF00356">
    <property type="entry name" value="LacI"/>
    <property type="match status" value="1"/>
</dbReference>
<comment type="caution">
    <text evidence="5">The sequence shown here is derived from an EMBL/GenBank/DDBJ whole genome shotgun (WGS) entry which is preliminary data.</text>
</comment>
<keyword evidence="2 5" id="KW-0238">DNA-binding</keyword>
<evidence type="ECO:0000313" key="6">
    <source>
        <dbReference type="Proteomes" id="UP001595969"/>
    </source>
</evidence>
<keyword evidence="1" id="KW-0805">Transcription regulation</keyword>
<organism evidence="5 6">
    <name type="scientific">Enterococcus lemanii</name>
    <dbReference type="NCBI Taxonomy" id="1159752"/>
    <lineage>
        <taxon>Bacteria</taxon>
        <taxon>Bacillati</taxon>
        <taxon>Bacillota</taxon>
        <taxon>Bacilli</taxon>
        <taxon>Lactobacillales</taxon>
        <taxon>Enterococcaceae</taxon>
        <taxon>Enterococcus</taxon>
    </lineage>
</organism>
<dbReference type="SUPFAM" id="SSF53822">
    <property type="entry name" value="Periplasmic binding protein-like I"/>
    <property type="match status" value="1"/>
</dbReference>
<dbReference type="GO" id="GO:0003677">
    <property type="term" value="F:DNA binding"/>
    <property type="evidence" value="ECO:0007669"/>
    <property type="project" value="UniProtKB-KW"/>
</dbReference>
<dbReference type="PANTHER" id="PTHR30146:SF149">
    <property type="entry name" value="HTH-TYPE TRANSCRIPTIONAL REGULATOR EBGR"/>
    <property type="match status" value="1"/>
</dbReference>
<evidence type="ECO:0000256" key="3">
    <source>
        <dbReference type="ARBA" id="ARBA00023163"/>
    </source>
</evidence>
<dbReference type="PANTHER" id="PTHR30146">
    <property type="entry name" value="LACI-RELATED TRANSCRIPTIONAL REPRESSOR"/>
    <property type="match status" value="1"/>
</dbReference>
<name>A0ABV9MTS6_9ENTE</name>
<dbReference type="Proteomes" id="UP001595969">
    <property type="component" value="Unassembled WGS sequence"/>
</dbReference>
<dbReference type="InterPro" id="IPR028082">
    <property type="entry name" value="Peripla_BP_I"/>
</dbReference>
<keyword evidence="6" id="KW-1185">Reference proteome</keyword>
<dbReference type="SUPFAM" id="SSF47413">
    <property type="entry name" value="lambda repressor-like DNA-binding domains"/>
    <property type="match status" value="1"/>
</dbReference>
<dbReference type="InterPro" id="IPR000843">
    <property type="entry name" value="HTH_LacI"/>
</dbReference>
<evidence type="ECO:0000256" key="1">
    <source>
        <dbReference type="ARBA" id="ARBA00023015"/>
    </source>
</evidence>
<evidence type="ECO:0000256" key="2">
    <source>
        <dbReference type="ARBA" id="ARBA00023125"/>
    </source>
</evidence>
<gene>
    <name evidence="5" type="ORF">ACFO5I_02195</name>
</gene>
<dbReference type="PROSITE" id="PS50932">
    <property type="entry name" value="HTH_LACI_2"/>
    <property type="match status" value="1"/>
</dbReference>
<dbReference type="SMART" id="SM00354">
    <property type="entry name" value="HTH_LACI"/>
    <property type="match status" value="1"/>
</dbReference>
<dbReference type="InterPro" id="IPR046335">
    <property type="entry name" value="LacI/GalR-like_sensor"/>
</dbReference>
<dbReference type="EMBL" id="JBHSGS010000011">
    <property type="protein sequence ID" value="MFC4718556.1"/>
    <property type="molecule type" value="Genomic_DNA"/>
</dbReference>
<feature type="domain" description="HTH lacI-type" evidence="4">
    <location>
        <begin position="2"/>
        <end position="58"/>
    </location>
</feature>
<dbReference type="PROSITE" id="PS00356">
    <property type="entry name" value="HTH_LACI_1"/>
    <property type="match status" value="1"/>
</dbReference>
<sequence>MAGIRDVAKRAGVSIATVSRVLNEDPTLSVTDETREKIAEAVTHFSYQKKSVPQKKTKATKSVLLITTVSEIDELEDPYFRAIRRGIQVEAEKRKLAITQTVRLCEGKIKPEELKNSGAVIIVGQVLPSVIEFVMKYNSNLIVVDDPNATTLVDAVYTDLQQATRDHLERLYQKGHRKIAFIGGPRVLLDLQGKRYESNDDFRQTAYEEWMQQHGLAEAVQTYIAGWNTLDGMTACNELLANVGKNLPSAIIVANDPIAVGVYRALQKQGINIPEDVSIVSFDNIEVAEYLTPSLSTVDIQTEEIGRIAIRLAKEKIEQVRTIAIRVMVPSQVIIRESEKVI</sequence>
<dbReference type="Gene3D" id="3.40.50.2300">
    <property type="match status" value="2"/>
</dbReference>
<protein>
    <submittedName>
        <fullName evidence="5">LacI family DNA-binding transcriptional regulator</fullName>
    </submittedName>
</protein>
<proteinExistence type="predicted"/>
<dbReference type="Gene3D" id="1.10.260.40">
    <property type="entry name" value="lambda repressor-like DNA-binding domains"/>
    <property type="match status" value="1"/>
</dbReference>
<dbReference type="CDD" id="cd01544">
    <property type="entry name" value="PBP1_GalR"/>
    <property type="match status" value="1"/>
</dbReference>
<accession>A0ABV9MTS6</accession>
<dbReference type="PRINTS" id="PR00036">
    <property type="entry name" value="HTHLACI"/>
</dbReference>
<dbReference type="RefSeq" id="WP_204653228.1">
    <property type="nucleotide sequence ID" value="NZ_JAFBFD010000007.1"/>
</dbReference>
<evidence type="ECO:0000313" key="5">
    <source>
        <dbReference type="EMBL" id="MFC4718556.1"/>
    </source>
</evidence>
<dbReference type="CDD" id="cd01392">
    <property type="entry name" value="HTH_LacI"/>
    <property type="match status" value="1"/>
</dbReference>
<keyword evidence="3" id="KW-0804">Transcription</keyword>
<reference evidence="6" key="1">
    <citation type="journal article" date="2019" name="Int. J. Syst. Evol. Microbiol.">
        <title>The Global Catalogue of Microorganisms (GCM) 10K type strain sequencing project: providing services to taxonomists for standard genome sequencing and annotation.</title>
        <authorList>
            <consortium name="The Broad Institute Genomics Platform"/>
            <consortium name="The Broad Institute Genome Sequencing Center for Infectious Disease"/>
            <person name="Wu L."/>
            <person name="Ma J."/>
        </authorList>
    </citation>
    <scope>NUCLEOTIDE SEQUENCE [LARGE SCALE GENOMIC DNA]</scope>
    <source>
        <strain evidence="6">CGMCC 1.19032</strain>
    </source>
</reference>
<evidence type="ECO:0000259" key="4">
    <source>
        <dbReference type="PROSITE" id="PS50932"/>
    </source>
</evidence>
<dbReference type="InterPro" id="IPR010982">
    <property type="entry name" value="Lambda_DNA-bd_dom_sf"/>
</dbReference>